<sequence>MYQIGDKVRIRSLKDMRCEFETPSPQYCGNALIFGYIHFIKSMIPYCGKEFFIKDFYFCNHNIYRLETNCGRELPFAFAEYMFERCGKNVREYTEEDLEELDNQLWV</sequence>
<accession>A0AAW6DYV5</accession>
<dbReference type="AlphaFoldDB" id="A0AAW6DYV5"/>
<evidence type="ECO:0000313" key="1">
    <source>
        <dbReference type="EMBL" id="MDB8741046.1"/>
    </source>
</evidence>
<organism evidence="1 2">
    <name type="scientific">Ruminococcus bicirculans</name>
    <name type="common">ex Wegman et al. 2014</name>
    <dbReference type="NCBI Taxonomy" id="1160721"/>
    <lineage>
        <taxon>Bacteria</taxon>
        <taxon>Bacillati</taxon>
        <taxon>Bacillota</taxon>
        <taxon>Clostridia</taxon>
        <taxon>Eubacteriales</taxon>
        <taxon>Oscillospiraceae</taxon>
        <taxon>Ruminococcus</taxon>
    </lineage>
</organism>
<protein>
    <submittedName>
        <fullName evidence="1">Uncharacterized protein</fullName>
    </submittedName>
</protein>
<dbReference type="RefSeq" id="WP_195551086.1">
    <property type="nucleotide sequence ID" value="NZ_JADMNX010000002.1"/>
</dbReference>
<evidence type="ECO:0000313" key="2">
    <source>
        <dbReference type="Proteomes" id="UP001211421"/>
    </source>
</evidence>
<proteinExistence type="predicted"/>
<dbReference type="Proteomes" id="UP001211421">
    <property type="component" value="Unassembled WGS sequence"/>
</dbReference>
<name>A0AAW6DYV5_9FIRM</name>
<comment type="caution">
    <text evidence="1">The sequence shown here is derived from an EMBL/GenBank/DDBJ whole genome shotgun (WGS) entry which is preliminary data.</text>
</comment>
<gene>
    <name evidence="1" type="ORF">PNV70_03030</name>
</gene>
<reference evidence="1" key="1">
    <citation type="submission" date="2023-01" db="EMBL/GenBank/DDBJ databases">
        <title>Human gut microbiome strain richness.</title>
        <authorList>
            <person name="Chen-Liaw A."/>
        </authorList>
    </citation>
    <scope>NUCLEOTIDE SEQUENCE</scope>
    <source>
        <strain evidence="1">D59st1_B8_D59t2_181005</strain>
    </source>
</reference>
<dbReference type="EMBL" id="JAQMLS010000002">
    <property type="protein sequence ID" value="MDB8741046.1"/>
    <property type="molecule type" value="Genomic_DNA"/>
</dbReference>